<feature type="domain" description="HTH lysR-type" evidence="5">
    <location>
        <begin position="1"/>
        <end position="58"/>
    </location>
</feature>
<accession>A0A418STZ3</accession>
<keyword evidence="7" id="KW-1185">Reference proteome</keyword>
<comment type="caution">
    <text evidence="6">The sequence shown here is derived from an EMBL/GenBank/DDBJ whole genome shotgun (WGS) entry which is preliminary data.</text>
</comment>
<dbReference type="CDD" id="cd05466">
    <property type="entry name" value="PBP2_LTTR_substrate"/>
    <property type="match status" value="1"/>
</dbReference>
<dbReference type="PANTHER" id="PTHR30126:SF77">
    <property type="entry name" value="TRANSCRIPTIONAL REGULATORY PROTEIN"/>
    <property type="match status" value="1"/>
</dbReference>
<keyword evidence="4" id="KW-0804">Transcription</keyword>
<dbReference type="PROSITE" id="PS50931">
    <property type="entry name" value="HTH_LYSR"/>
    <property type="match status" value="1"/>
</dbReference>
<dbReference type="GO" id="GO:0003700">
    <property type="term" value="F:DNA-binding transcription factor activity"/>
    <property type="evidence" value="ECO:0007669"/>
    <property type="project" value="InterPro"/>
</dbReference>
<name>A0A418STZ3_9RHOB</name>
<dbReference type="Proteomes" id="UP000284202">
    <property type="component" value="Unassembled WGS sequence"/>
</dbReference>
<sequence>MNLRRLETFYWAVKLGSFKSAAEKINSTQSTVSMRIQELERELGVVLFDRAKGAARPTDLGRELLPYVEKVLRSTAEMRDRISATGSISGLVRIGVAEVVSMTWLPLFVSEMRHRFPKVQIEIEEALTRELETRLDAGSLDVVLAPGGDRNSRHVTRPLGSVEFAWMASPSLCNPGHPLAPADLVELPVITLSEESFHAVTIAEWFGSVGSPDYVGICKSMGVAGSLAMMGLGITLLPVQCFTDALAEGKLIRVQTTPAFPIIPFRALASRTNVSRLPETVANIAAELSTFTDAPDMPPHSGAA</sequence>
<dbReference type="InterPro" id="IPR036390">
    <property type="entry name" value="WH_DNA-bd_sf"/>
</dbReference>
<keyword evidence="3" id="KW-0238">DNA-binding</keyword>
<dbReference type="InterPro" id="IPR036388">
    <property type="entry name" value="WH-like_DNA-bd_sf"/>
</dbReference>
<evidence type="ECO:0000259" key="5">
    <source>
        <dbReference type="PROSITE" id="PS50931"/>
    </source>
</evidence>
<evidence type="ECO:0000256" key="2">
    <source>
        <dbReference type="ARBA" id="ARBA00023015"/>
    </source>
</evidence>
<dbReference type="Pfam" id="PF00126">
    <property type="entry name" value="HTH_1"/>
    <property type="match status" value="1"/>
</dbReference>
<dbReference type="SUPFAM" id="SSF46785">
    <property type="entry name" value="Winged helix' DNA-binding domain"/>
    <property type="match status" value="1"/>
</dbReference>
<dbReference type="SUPFAM" id="SSF53850">
    <property type="entry name" value="Periplasmic binding protein-like II"/>
    <property type="match status" value="1"/>
</dbReference>
<dbReference type="GO" id="GO:0000976">
    <property type="term" value="F:transcription cis-regulatory region binding"/>
    <property type="evidence" value="ECO:0007669"/>
    <property type="project" value="TreeGrafter"/>
</dbReference>
<proteinExistence type="inferred from homology"/>
<dbReference type="Gene3D" id="3.40.190.10">
    <property type="entry name" value="Periplasmic binding protein-like II"/>
    <property type="match status" value="2"/>
</dbReference>
<gene>
    <name evidence="6" type="ORF">D3P04_12410</name>
</gene>
<evidence type="ECO:0000256" key="3">
    <source>
        <dbReference type="ARBA" id="ARBA00023125"/>
    </source>
</evidence>
<dbReference type="OrthoDB" id="9791253at2"/>
<comment type="similarity">
    <text evidence="1">Belongs to the LysR transcriptional regulatory family.</text>
</comment>
<dbReference type="RefSeq" id="WP_119749344.1">
    <property type="nucleotide sequence ID" value="NZ_QZCG01000008.1"/>
</dbReference>
<dbReference type="AlphaFoldDB" id="A0A418STZ3"/>
<evidence type="ECO:0000256" key="1">
    <source>
        <dbReference type="ARBA" id="ARBA00009437"/>
    </source>
</evidence>
<evidence type="ECO:0000313" key="6">
    <source>
        <dbReference type="EMBL" id="RJE84453.1"/>
    </source>
</evidence>
<dbReference type="PRINTS" id="PR00039">
    <property type="entry name" value="HTHLYSR"/>
</dbReference>
<dbReference type="EMBL" id="QZCG01000008">
    <property type="protein sequence ID" value="RJE84453.1"/>
    <property type="molecule type" value="Genomic_DNA"/>
</dbReference>
<dbReference type="InterPro" id="IPR000847">
    <property type="entry name" value="LysR_HTH_N"/>
</dbReference>
<organism evidence="6 7">
    <name type="scientific">Paracoccus onubensis</name>
    <dbReference type="NCBI Taxonomy" id="1675788"/>
    <lineage>
        <taxon>Bacteria</taxon>
        <taxon>Pseudomonadati</taxon>
        <taxon>Pseudomonadota</taxon>
        <taxon>Alphaproteobacteria</taxon>
        <taxon>Rhodobacterales</taxon>
        <taxon>Paracoccaceae</taxon>
        <taxon>Paracoccus</taxon>
    </lineage>
</organism>
<dbReference type="PANTHER" id="PTHR30126">
    <property type="entry name" value="HTH-TYPE TRANSCRIPTIONAL REGULATOR"/>
    <property type="match status" value="1"/>
</dbReference>
<evidence type="ECO:0000256" key="4">
    <source>
        <dbReference type="ARBA" id="ARBA00023163"/>
    </source>
</evidence>
<dbReference type="InterPro" id="IPR005119">
    <property type="entry name" value="LysR_subst-bd"/>
</dbReference>
<reference evidence="7" key="1">
    <citation type="submission" date="2018-09" db="EMBL/GenBank/DDBJ databases">
        <title>Acidovorax cavernicola nov. sp. isolated from Gruta de las Maravillas (Aracena, Spain).</title>
        <authorList>
            <person name="Jurado V."/>
            <person name="Gutierrez-Patricio S."/>
            <person name="Gonzalez-Pimentel J.L."/>
            <person name="Miller A.Z."/>
            <person name="Laiz L."/>
            <person name="Saiz-Jimenez C."/>
        </authorList>
    </citation>
    <scope>NUCLEOTIDE SEQUENCE [LARGE SCALE GENOMIC DNA]</scope>
    <source>
        <strain evidence="7">1011MAR3C25</strain>
    </source>
</reference>
<evidence type="ECO:0000313" key="7">
    <source>
        <dbReference type="Proteomes" id="UP000284202"/>
    </source>
</evidence>
<protein>
    <submittedName>
        <fullName evidence="6">LysR family transcriptional regulator</fullName>
    </submittedName>
</protein>
<dbReference type="Pfam" id="PF03466">
    <property type="entry name" value="LysR_substrate"/>
    <property type="match status" value="1"/>
</dbReference>
<keyword evidence="2" id="KW-0805">Transcription regulation</keyword>
<dbReference type="FunFam" id="1.10.10.10:FF:000001">
    <property type="entry name" value="LysR family transcriptional regulator"/>
    <property type="match status" value="1"/>
</dbReference>
<dbReference type="Gene3D" id="1.10.10.10">
    <property type="entry name" value="Winged helix-like DNA-binding domain superfamily/Winged helix DNA-binding domain"/>
    <property type="match status" value="1"/>
</dbReference>